<dbReference type="EMBL" id="CP018477">
    <property type="protein sequence ID" value="ASV76276.1"/>
    <property type="molecule type" value="Genomic_DNA"/>
</dbReference>
<dbReference type="InterPro" id="IPR006312">
    <property type="entry name" value="TatA/E"/>
</dbReference>
<keyword evidence="3 9" id="KW-1003">Cell membrane</keyword>
<dbReference type="InterPro" id="IPR003369">
    <property type="entry name" value="TatA/B/E"/>
</dbReference>
<dbReference type="NCBIfam" id="TIGR01411">
    <property type="entry name" value="tatAE"/>
    <property type="match status" value="1"/>
</dbReference>
<comment type="function">
    <text evidence="9">Part of the twin-arginine translocation (Tat) system that transports large folded proteins containing a characteristic twin-arginine motif in their signal peptide across membranes. TatA could form the protein-conducting channel of the Tat system.</text>
</comment>
<evidence type="ECO:0000313" key="11">
    <source>
        <dbReference type="EMBL" id="ASV76276.1"/>
    </source>
</evidence>
<feature type="compositionally biased region" description="Pro residues" evidence="10">
    <location>
        <begin position="85"/>
        <end position="108"/>
    </location>
</feature>
<proteinExistence type="inferred from homology"/>
<reference evidence="11 12" key="1">
    <citation type="journal article" name="Front. Microbiol.">
        <title>Sugar Metabolism of the First Thermophilic Planctomycete Thermogutta terrifontis: Comparative Genomic and Transcriptomic Approaches.</title>
        <authorList>
            <person name="Elcheninov A.G."/>
            <person name="Menzel P."/>
            <person name="Gudbergsdottir S.R."/>
            <person name="Slesarev A.I."/>
            <person name="Kadnikov V.V."/>
            <person name="Krogh A."/>
            <person name="Bonch-Osmolovskaya E.A."/>
            <person name="Peng X."/>
            <person name="Kublanov I.V."/>
        </authorList>
    </citation>
    <scope>NUCLEOTIDE SEQUENCE [LARGE SCALE GENOMIC DNA]</scope>
    <source>
        <strain evidence="11 12">R1</strain>
    </source>
</reference>
<comment type="subunit">
    <text evidence="9">Forms a complex with TatC.</text>
</comment>
<name>A0A286RK03_9BACT</name>
<gene>
    <name evidence="9" type="primary">tatA</name>
    <name evidence="11" type="ORF">THTE_3675</name>
</gene>
<dbReference type="PANTHER" id="PTHR42982:SF1">
    <property type="entry name" value="SEC-INDEPENDENT PROTEIN TRANSLOCASE PROTEIN TATA"/>
    <property type="match status" value="1"/>
</dbReference>
<keyword evidence="8 9" id="KW-0472">Membrane</keyword>
<sequence>MISVLTVAQFSLPGGTEMLIVLIVALLLFGNRLPQVARSLGKSLNEFRKGMQGLEQELRSAINETPPPSPPRTQRPENEEDRQPPVAPKFIPPATPPEETPPPSKVAG</sequence>
<accession>A0A286RK03</accession>
<keyword evidence="2 9" id="KW-0813">Transport</keyword>
<feature type="compositionally biased region" description="Basic and acidic residues" evidence="10">
    <location>
        <begin position="74"/>
        <end position="83"/>
    </location>
</feature>
<evidence type="ECO:0000256" key="2">
    <source>
        <dbReference type="ARBA" id="ARBA00022448"/>
    </source>
</evidence>
<dbReference type="OrthoDB" id="282899at2"/>
<keyword evidence="4 9" id="KW-0812">Transmembrane</keyword>
<keyword evidence="7 9" id="KW-0811">Translocation</keyword>
<evidence type="ECO:0000256" key="7">
    <source>
        <dbReference type="ARBA" id="ARBA00023010"/>
    </source>
</evidence>
<evidence type="ECO:0000256" key="9">
    <source>
        <dbReference type="HAMAP-Rule" id="MF_00236"/>
    </source>
</evidence>
<dbReference type="GO" id="GO:0008320">
    <property type="term" value="F:protein transmembrane transporter activity"/>
    <property type="evidence" value="ECO:0007669"/>
    <property type="project" value="UniProtKB-UniRule"/>
</dbReference>
<evidence type="ECO:0000256" key="6">
    <source>
        <dbReference type="ARBA" id="ARBA00022989"/>
    </source>
</evidence>
<dbReference type="KEGG" id="ttf:THTE_3675"/>
<dbReference type="RefSeq" id="WP_095416100.1">
    <property type="nucleotide sequence ID" value="NZ_CP018477.1"/>
</dbReference>
<evidence type="ECO:0000256" key="5">
    <source>
        <dbReference type="ARBA" id="ARBA00022927"/>
    </source>
</evidence>
<keyword evidence="12" id="KW-1185">Reference proteome</keyword>
<dbReference type="PANTHER" id="PTHR42982">
    <property type="entry name" value="SEC-INDEPENDENT PROTEIN TRANSLOCASE PROTEIN TATA"/>
    <property type="match status" value="1"/>
</dbReference>
<organism evidence="11 12">
    <name type="scientific">Thermogutta terrifontis</name>
    <dbReference type="NCBI Taxonomy" id="1331910"/>
    <lineage>
        <taxon>Bacteria</taxon>
        <taxon>Pseudomonadati</taxon>
        <taxon>Planctomycetota</taxon>
        <taxon>Planctomycetia</taxon>
        <taxon>Pirellulales</taxon>
        <taxon>Thermoguttaceae</taxon>
        <taxon>Thermogutta</taxon>
    </lineage>
</organism>
<comment type="similarity">
    <text evidence="9">Belongs to the TatA/E family.</text>
</comment>
<evidence type="ECO:0000256" key="3">
    <source>
        <dbReference type="ARBA" id="ARBA00022475"/>
    </source>
</evidence>
<dbReference type="GO" id="GO:0043953">
    <property type="term" value="P:protein transport by the Tat complex"/>
    <property type="evidence" value="ECO:0007669"/>
    <property type="project" value="UniProtKB-UniRule"/>
</dbReference>
<dbReference type="AlphaFoldDB" id="A0A286RK03"/>
<dbReference type="Pfam" id="PF02416">
    <property type="entry name" value="TatA_B_E"/>
    <property type="match status" value="1"/>
</dbReference>
<dbReference type="HAMAP" id="MF_00236">
    <property type="entry name" value="TatA_E"/>
    <property type="match status" value="1"/>
</dbReference>
<keyword evidence="6 9" id="KW-1133">Transmembrane helix</keyword>
<comment type="subcellular location">
    <subcellularLocation>
        <location evidence="1 9">Cell membrane</location>
        <topology evidence="1 9">Single-pass membrane protein</topology>
    </subcellularLocation>
</comment>
<evidence type="ECO:0000256" key="1">
    <source>
        <dbReference type="ARBA" id="ARBA00004162"/>
    </source>
</evidence>
<evidence type="ECO:0000313" key="12">
    <source>
        <dbReference type="Proteomes" id="UP000215086"/>
    </source>
</evidence>
<dbReference type="Gene3D" id="1.20.5.3310">
    <property type="match status" value="1"/>
</dbReference>
<feature type="region of interest" description="Disordered" evidence="10">
    <location>
        <begin position="51"/>
        <end position="108"/>
    </location>
</feature>
<evidence type="ECO:0000256" key="4">
    <source>
        <dbReference type="ARBA" id="ARBA00022692"/>
    </source>
</evidence>
<dbReference type="GO" id="GO:0033281">
    <property type="term" value="C:TAT protein transport complex"/>
    <property type="evidence" value="ECO:0007669"/>
    <property type="project" value="UniProtKB-UniRule"/>
</dbReference>
<evidence type="ECO:0000256" key="10">
    <source>
        <dbReference type="SAM" id="MobiDB-lite"/>
    </source>
</evidence>
<dbReference type="Proteomes" id="UP000215086">
    <property type="component" value="Chromosome"/>
</dbReference>
<keyword evidence="5 9" id="KW-0653">Protein transport</keyword>
<evidence type="ECO:0000256" key="8">
    <source>
        <dbReference type="ARBA" id="ARBA00023136"/>
    </source>
</evidence>
<feature type="transmembrane region" description="Helical" evidence="9">
    <location>
        <begin position="12"/>
        <end position="30"/>
    </location>
</feature>
<protein>
    <recommendedName>
        <fullName evidence="9">Sec-independent protein translocase protein TatA</fullName>
    </recommendedName>
</protein>